<protein>
    <submittedName>
        <fullName evidence="1">Uncharacterized protein</fullName>
    </submittedName>
</protein>
<proteinExistence type="predicted"/>
<organism evidence="1">
    <name type="scientific">marine sediment metagenome</name>
    <dbReference type="NCBI Taxonomy" id="412755"/>
    <lineage>
        <taxon>unclassified sequences</taxon>
        <taxon>metagenomes</taxon>
        <taxon>ecological metagenomes</taxon>
    </lineage>
</organism>
<name>X1D7Y2_9ZZZZ</name>
<dbReference type="EMBL" id="BART01025462">
    <property type="protein sequence ID" value="GAH01194.1"/>
    <property type="molecule type" value="Genomic_DNA"/>
</dbReference>
<evidence type="ECO:0000313" key="1">
    <source>
        <dbReference type="EMBL" id="GAH01194.1"/>
    </source>
</evidence>
<gene>
    <name evidence="1" type="ORF">S01H4_45700</name>
</gene>
<reference evidence="1" key="1">
    <citation type="journal article" date="2014" name="Front. Microbiol.">
        <title>High frequency of phylogenetically diverse reductive dehalogenase-homologous genes in deep subseafloor sedimentary metagenomes.</title>
        <authorList>
            <person name="Kawai M."/>
            <person name="Futagami T."/>
            <person name="Toyoda A."/>
            <person name="Takaki Y."/>
            <person name="Nishi S."/>
            <person name="Hori S."/>
            <person name="Arai W."/>
            <person name="Tsubouchi T."/>
            <person name="Morono Y."/>
            <person name="Uchiyama I."/>
            <person name="Ito T."/>
            <person name="Fujiyama A."/>
            <person name="Inagaki F."/>
            <person name="Takami H."/>
        </authorList>
    </citation>
    <scope>NUCLEOTIDE SEQUENCE</scope>
    <source>
        <strain evidence="1">Expedition CK06-06</strain>
    </source>
</reference>
<dbReference type="AlphaFoldDB" id="X1D7Y2"/>
<accession>X1D7Y2</accession>
<comment type="caution">
    <text evidence="1">The sequence shown here is derived from an EMBL/GenBank/DDBJ whole genome shotgun (WGS) entry which is preliminary data.</text>
</comment>
<sequence length="86" mass="9620">MIKNSPGSLKKIKIPSVKSGNVISVNVISLVDGKLLTYSGRKGSVGYIISDGHNTFNFTRHKSRIIDFDIDTLKLDKNFGKKKRRK</sequence>